<evidence type="ECO:0000313" key="4">
    <source>
        <dbReference type="EMBL" id="SNY59622.1"/>
    </source>
</evidence>
<accession>A0A285JH70</accession>
<reference evidence="4 5" key="1">
    <citation type="submission" date="2017-09" db="EMBL/GenBank/DDBJ databases">
        <authorList>
            <person name="Ehlers B."/>
            <person name="Leendertz F.H."/>
        </authorList>
    </citation>
    <scope>NUCLEOTIDE SEQUENCE [LARGE SCALE GENOMIC DNA]</scope>
    <source>
        <strain evidence="4 5">CGMCC 1.12662</strain>
    </source>
</reference>
<evidence type="ECO:0000313" key="3">
    <source>
        <dbReference type="EMBL" id="PJE26453.1"/>
    </source>
</evidence>
<evidence type="ECO:0008006" key="7">
    <source>
        <dbReference type="Google" id="ProtNLM"/>
    </source>
</evidence>
<protein>
    <recommendedName>
        <fullName evidence="7">Plastocyanin</fullName>
    </recommendedName>
</protein>
<evidence type="ECO:0000256" key="1">
    <source>
        <dbReference type="SAM" id="MobiDB-lite"/>
    </source>
</evidence>
<organism evidence="4 5">
    <name type="scientific">Pseudooceanicola antarcticus</name>
    <dbReference type="NCBI Taxonomy" id="1247613"/>
    <lineage>
        <taxon>Bacteria</taxon>
        <taxon>Pseudomonadati</taxon>
        <taxon>Pseudomonadota</taxon>
        <taxon>Alphaproteobacteria</taxon>
        <taxon>Rhodobacterales</taxon>
        <taxon>Paracoccaceae</taxon>
        <taxon>Pseudooceanicola</taxon>
    </lineage>
</organism>
<dbReference type="Proteomes" id="UP000231655">
    <property type="component" value="Unassembled WGS sequence"/>
</dbReference>
<evidence type="ECO:0000313" key="5">
    <source>
        <dbReference type="Proteomes" id="UP000231655"/>
    </source>
</evidence>
<feature type="compositionally biased region" description="Gly residues" evidence="1">
    <location>
        <begin position="42"/>
        <end position="53"/>
    </location>
</feature>
<feature type="chain" id="PRO_5013216248" description="Plastocyanin" evidence="2">
    <location>
        <begin position="39"/>
        <end position="210"/>
    </location>
</feature>
<dbReference type="EMBL" id="PGTD01000022">
    <property type="protein sequence ID" value="PJE26453.1"/>
    <property type="molecule type" value="Genomic_DNA"/>
</dbReference>
<gene>
    <name evidence="3" type="ORF">CVM39_18090</name>
    <name evidence="4" type="ORF">SAMN06297129_3801</name>
</gene>
<keyword evidence="6" id="KW-1185">Reference proteome</keyword>
<feature type="region of interest" description="Disordered" evidence="1">
    <location>
        <begin position="39"/>
        <end position="62"/>
    </location>
</feature>
<name>A0A285JH70_9RHOB</name>
<dbReference type="EMBL" id="OBEA01000009">
    <property type="protein sequence ID" value="SNY59622.1"/>
    <property type="molecule type" value="Genomic_DNA"/>
</dbReference>
<sequence length="210" mass="23119">MFKMPFPILPFPAALVTVLRLSAILAVMATGLAEPAMAKPGNGHGWGHGGNGGGEEEEEPPVEPTGITHVIYFIGTAFFPDQVHVERGDTLMFTNLTYQNQMVEADDRSWSSGILGYGGTYPIMLDNDKDLDFTGKTQYSYGWYTYEVSFDGEAVEGTPEQEVYPSYPYLNTSLAETFNITEAVRRIEKTRALVYTVDENGNIITAPPTN</sequence>
<proteinExistence type="predicted"/>
<evidence type="ECO:0000256" key="2">
    <source>
        <dbReference type="SAM" id="SignalP"/>
    </source>
</evidence>
<keyword evidence="2" id="KW-0732">Signal</keyword>
<dbReference type="AlphaFoldDB" id="A0A285JH70"/>
<evidence type="ECO:0000313" key="6">
    <source>
        <dbReference type="Proteomes" id="UP000231702"/>
    </source>
</evidence>
<dbReference type="Proteomes" id="UP000231702">
    <property type="component" value="Unassembled WGS sequence"/>
</dbReference>
<feature type="signal peptide" evidence="2">
    <location>
        <begin position="1"/>
        <end position="38"/>
    </location>
</feature>
<reference evidence="3 6" key="2">
    <citation type="journal article" date="2018" name="Int. J. Syst. Evol. Microbiol.">
        <title>Pseudooceanicola lipolyticus sp. nov., a marine alphaproteobacterium, reclassification of Oceanicola flagellatus as Pseudooceanicola flagellatus comb. nov. and emended description of the genus Pseudooceanicola.</title>
        <authorList>
            <person name="Huang M.-M."/>
            <person name="Guo L.-L."/>
            <person name="Wu Y.-H."/>
            <person name="Lai Q.-L."/>
            <person name="Shao Z.-Z."/>
            <person name="Wang C.-S."/>
            <person name="Wu M."/>
            <person name="Xu X.-W."/>
        </authorList>
    </citation>
    <scope>NUCLEOTIDE SEQUENCE [LARGE SCALE GENOMIC DNA]</scope>
    <source>
        <strain evidence="3 6">Ar-45</strain>
    </source>
</reference>